<gene>
    <name evidence="3" type="ORF">G6Z78_0010461</name>
</gene>
<dbReference type="InterPro" id="IPR041426">
    <property type="entry name" value="Mos1_HTH"/>
</dbReference>
<comment type="caution">
    <text evidence="3">The sequence shown here is derived from an EMBL/GenBank/DDBJ whole genome shotgun (WGS) entry which is preliminary data.</text>
</comment>
<keyword evidence="4" id="KW-1185">Reference proteome</keyword>
<feature type="compositionally biased region" description="Polar residues" evidence="1">
    <location>
        <begin position="260"/>
        <end position="273"/>
    </location>
</feature>
<organism evidence="3 4">
    <name type="scientific">Pseudoatta argentina</name>
    <dbReference type="NCBI Taxonomy" id="621737"/>
    <lineage>
        <taxon>Eukaryota</taxon>
        <taxon>Metazoa</taxon>
        <taxon>Ecdysozoa</taxon>
        <taxon>Arthropoda</taxon>
        <taxon>Hexapoda</taxon>
        <taxon>Insecta</taxon>
        <taxon>Pterygota</taxon>
        <taxon>Neoptera</taxon>
        <taxon>Endopterygota</taxon>
        <taxon>Hymenoptera</taxon>
        <taxon>Apocrita</taxon>
        <taxon>Aculeata</taxon>
        <taxon>Formicoidea</taxon>
        <taxon>Formicidae</taxon>
        <taxon>Myrmicinae</taxon>
        <taxon>Pseudoatta</taxon>
    </lineage>
</organism>
<dbReference type="GO" id="GO:0046975">
    <property type="term" value="F:histone H3K36 methyltransferase activity"/>
    <property type="evidence" value="ECO:0007669"/>
    <property type="project" value="TreeGrafter"/>
</dbReference>
<dbReference type="GO" id="GO:0000729">
    <property type="term" value="P:DNA double-strand break processing"/>
    <property type="evidence" value="ECO:0007669"/>
    <property type="project" value="TreeGrafter"/>
</dbReference>
<dbReference type="PANTHER" id="PTHR46060">
    <property type="entry name" value="MARINER MOS1 TRANSPOSASE-LIKE PROTEIN"/>
    <property type="match status" value="1"/>
</dbReference>
<feature type="compositionally biased region" description="Basic and acidic residues" evidence="1">
    <location>
        <begin position="565"/>
        <end position="603"/>
    </location>
</feature>
<feature type="compositionally biased region" description="Basic and acidic residues" evidence="1">
    <location>
        <begin position="547"/>
        <end position="557"/>
    </location>
</feature>
<feature type="compositionally biased region" description="Polar residues" evidence="1">
    <location>
        <begin position="430"/>
        <end position="444"/>
    </location>
</feature>
<dbReference type="GO" id="GO:0042800">
    <property type="term" value="F:histone H3K4 methyltransferase activity"/>
    <property type="evidence" value="ECO:0007669"/>
    <property type="project" value="TreeGrafter"/>
</dbReference>
<reference evidence="3" key="1">
    <citation type="submission" date="2020-02" db="EMBL/GenBank/DDBJ databases">
        <title>Relaxed selection underlies rapid genomic changes in the transitions from sociality to social parasitism in ants.</title>
        <authorList>
            <person name="Bi X."/>
        </authorList>
    </citation>
    <scope>NUCLEOTIDE SEQUENCE</scope>
    <source>
        <strain evidence="3">BGI-DK2014c</strain>
        <tissue evidence="3">Whole body</tissue>
    </source>
</reference>
<feature type="compositionally biased region" description="Basic and acidic residues" evidence="1">
    <location>
        <begin position="505"/>
        <end position="540"/>
    </location>
</feature>
<feature type="compositionally biased region" description="Basic residues" evidence="1">
    <location>
        <begin position="149"/>
        <end position="164"/>
    </location>
</feature>
<dbReference type="GO" id="GO:0003697">
    <property type="term" value="F:single-stranded DNA binding"/>
    <property type="evidence" value="ECO:0007669"/>
    <property type="project" value="TreeGrafter"/>
</dbReference>
<feature type="compositionally biased region" description="Low complexity" evidence="1">
    <location>
        <begin position="274"/>
        <end position="290"/>
    </location>
</feature>
<feature type="region of interest" description="Disordered" evidence="1">
    <location>
        <begin position="243"/>
        <end position="290"/>
    </location>
</feature>
<feature type="domain" description="Mos1 transposase HTH" evidence="2">
    <location>
        <begin position="8"/>
        <end position="57"/>
    </location>
</feature>
<dbReference type="GO" id="GO:0000014">
    <property type="term" value="F:single-stranded DNA endodeoxyribonuclease activity"/>
    <property type="evidence" value="ECO:0007669"/>
    <property type="project" value="TreeGrafter"/>
</dbReference>
<proteinExistence type="predicted"/>
<dbReference type="Pfam" id="PF17906">
    <property type="entry name" value="HTH_48"/>
    <property type="match status" value="1"/>
</dbReference>
<dbReference type="PANTHER" id="PTHR46060:SF2">
    <property type="entry name" value="HISTONE-LYSINE N-METHYLTRANSFERASE SETMAR"/>
    <property type="match status" value="1"/>
</dbReference>
<dbReference type="GO" id="GO:0044547">
    <property type="term" value="F:DNA topoisomerase binding"/>
    <property type="evidence" value="ECO:0007669"/>
    <property type="project" value="TreeGrafter"/>
</dbReference>
<dbReference type="GO" id="GO:0031297">
    <property type="term" value="P:replication fork processing"/>
    <property type="evidence" value="ECO:0007669"/>
    <property type="project" value="TreeGrafter"/>
</dbReference>
<dbReference type="GO" id="GO:0006303">
    <property type="term" value="P:double-strand break repair via nonhomologous end joining"/>
    <property type="evidence" value="ECO:0007669"/>
    <property type="project" value="TreeGrafter"/>
</dbReference>
<evidence type="ECO:0000256" key="1">
    <source>
        <dbReference type="SAM" id="MobiDB-lite"/>
    </source>
</evidence>
<dbReference type="GO" id="GO:0044774">
    <property type="term" value="P:mitotic DNA integrity checkpoint signaling"/>
    <property type="evidence" value="ECO:0007669"/>
    <property type="project" value="TreeGrafter"/>
</dbReference>
<dbReference type="GO" id="GO:0003690">
    <property type="term" value="F:double-stranded DNA binding"/>
    <property type="evidence" value="ECO:0007669"/>
    <property type="project" value="TreeGrafter"/>
</dbReference>
<accession>A0A836JS14</accession>
<evidence type="ECO:0000259" key="2">
    <source>
        <dbReference type="Pfam" id="PF17906"/>
    </source>
</evidence>
<evidence type="ECO:0000313" key="3">
    <source>
        <dbReference type="EMBL" id="KAG5322814.1"/>
    </source>
</evidence>
<dbReference type="GO" id="GO:0015074">
    <property type="term" value="P:DNA integration"/>
    <property type="evidence" value="ECO:0007669"/>
    <property type="project" value="TreeGrafter"/>
</dbReference>
<evidence type="ECO:0000313" key="4">
    <source>
        <dbReference type="Proteomes" id="UP000668214"/>
    </source>
</evidence>
<protein>
    <submittedName>
        <fullName evidence="3">MOS1T transposase</fullName>
    </submittedName>
</protein>
<dbReference type="Proteomes" id="UP000668214">
    <property type="component" value="Unassembled WGS sequence"/>
</dbReference>
<dbReference type="InterPro" id="IPR052709">
    <property type="entry name" value="Transposase-MT_Hybrid"/>
</dbReference>
<feature type="non-terminal residue" evidence="3">
    <location>
        <position position="1"/>
    </location>
</feature>
<dbReference type="EMBL" id="JAANIA010000898">
    <property type="protein sequence ID" value="KAG5322814.1"/>
    <property type="molecule type" value="Genomic_DNA"/>
</dbReference>
<feature type="non-terminal residue" evidence="3">
    <location>
        <position position="603"/>
    </location>
</feature>
<dbReference type="Gene3D" id="1.10.10.1450">
    <property type="match status" value="1"/>
</dbReference>
<feature type="region of interest" description="Disordered" evidence="1">
    <location>
        <begin position="147"/>
        <end position="173"/>
    </location>
</feature>
<name>A0A836JS14_9HYME</name>
<dbReference type="AlphaFoldDB" id="A0A836JS14"/>
<feature type="region of interest" description="Disordered" evidence="1">
    <location>
        <begin position="413"/>
        <end position="603"/>
    </location>
</feature>
<sequence length="603" mass="70677">MSIFVPNKVYLRGILLHYFIQKKSAAGAHRILVQTYNDNALSDTTCRDWFRRFKNNDFELEDKERSGAPKKFQDKELEQLLDEELGKILQVDESTVSKRLKGLGMIQKQGHWVPYELKPRDVERRFGTCELLLQRQKRKGFLIMASSKGKTRDRSRKKRATRRMLHSDTRSRVKSVRCKHANPLYQRQLYDSINIPQLVYQLLTIDKHNHDARYFPSSKHFETHCRKTQNSHERQRLSYEAVDHRNDSESVQMPEYTIESRPTSTDNLTEATDATNSSVPTSSANSSVSNVSMERNALANSLNSAKALFRKRSLVHLINNYIKAGVEEGKRQAKKYICKALSFGVRSGYLIPTDRQGNMLRVCPTLDTQSWNWRRADVESRQRRRIARRGKTSLTTIAERKAMRCGIPRDKFLYGNADNKQTASKRKTRNAAQNPAKSLNTQESNPRKSLCKSLHEKSKPKAFTRKNSKINNMINNKRRQHQKKDDENIKKSIKKHRMSFSAKYARNDREPVEESYKDVNKKDRNQYESNENNHKIEEQKSTSSQEDESRMEKRKTEANINNNRIDYDRRENRNFNDENNDRRSEKESVDHNMSDKTIKEMEF</sequence>
<dbReference type="GO" id="GO:0000793">
    <property type="term" value="C:condensed chromosome"/>
    <property type="evidence" value="ECO:0007669"/>
    <property type="project" value="TreeGrafter"/>
</dbReference>
<dbReference type="GO" id="GO:0005634">
    <property type="term" value="C:nucleus"/>
    <property type="evidence" value="ECO:0007669"/>
    <property type="project" value="TreeGrafter"/>
</dbReference>
<dbReference type="GO" id="GO:0035861">
    <property type="term" value="C:site of double-strand break"/>
    <property type="evidence" value="ECO:0007669"/>
    <property type="project" value="TreeGrafter"/>
</dbReference>